<dbReference type="InterPro" id="IPR002130">
    <property type="entry name" value="Cyclophilin-type_PPIase_dom"/>
</dbReference>
<keyword evidence="3" id="KW-1133">Transmembrane helix</keyword>
<comment type="caution">
    <text evidence="5">The sequence shown here is derived from an EMBL/GenBank/DDBJ whole genome shotgun (WGS) entry which is preliminary data.</text>
</comment>
<dbReference type="EMBL" id="BOMB01000040">
    <property type="protein sequence ID" value="GID15273.1"/>
    <property type="molecule type" value="Genomic_DNA"/>
</dbReference>
<dbReference type="Proteomes" id="UP000612808">
    <property type="component" value="Unassembled WGS sequence"/>
</dbReference>
<sequence length="291" mass="29608">MQDKAKSVTGGQVVRRRPERYGGDGTTGTVPGMHPSEPSGQQPPWDTPPPGVPPKRAWIGWLVGACAVVLVLCCGGGGLLAYHHWSAGRSAAGSPSGSGAPHGSAAAGACRYRSDGHKPARAVSPPDPTSALPTTAVLTTNRGTITIRLAADKAPCTVRSLASLAKQKFYDGSPCHRLTTRALWVLQCGDPSGTGSGGPGYTVPDENLPTGATHPYPRGTVAMANTGSPGSGGSQFFICYQDDTIPPSYAVLGTVTGGLSVVDKVAAAGVDGPNGDGEPKLPVTITTFTTR</sequence>
<organism evidence="5 6">
    <name type="scientific">Actinocatenispora rupis</name>
    <dbReference type="NCBI Taxonomy" id="519421"/>
    <lineage>
        <taxon>Bacteria</taxon>
        <taxon>Bacillati</taxon>
        <taxon>Actinomycetota</taxon>
        <taxon>Actinomycetes</taxon>
        <taxon>Micromonosporales</taxon>
        <taxon>Micromonosporaceae</taxon>
        <taxon>Actinocatenispora</taxon>
    </lineage>
</organism>
<proteinExistence type="predicted"/>
<evidence type="ECO:0000256" key="2">
    <source>
        <dbReference type="SAM" id="MobiDB-lite"/>
    </source>
</evidence>
<keyword evidence="6" id="KW-1185">Reference proteome</keyword>
<feature type="transmembrane region" description="Helical" evidence="3">
    <location>
        <begin position="58"/>
        <end position="82"/>
    </location>
</feature>
<name>A0A8J3JHX2_9ACTN</name>
<feature type="region of interest" description="Disordered" evidence="2">
    <location>
        <begin position="1"/>
        <end position="52"/>
    </location>
</feature>
<feature type="region of interest" description="Disordered" evidence="2">
    <location>
        <begin position="90"/>
        <end position="110"/>
    </location>
</feature>
<gene>
    <name evidence="5" type="ORF">Aru02nite_61620</name>
</gene>
<dbReference type="InterPro" id="IPR044666">
    <property type="entry name" value="Cyclophilin_A-like"/>
</dbReference>
<evidence type="ECO:0000256" key="1">
    <source>
        <dbReference type="ARBA" id="ARBA00002388"/>
    </source>
</evidence>
<dbReference type="AlphaFoldDB" id="A0A8J3JHX2"/>
<dbReference type="PANTHER" id="PTHR45625">
    <property type="entry name" value="PEPTIDYL-PROLYL CIS-TRANS ISOMERASE-RELATED"/>
    <property type="match status" value="1"/>
</dbReference>
<dbReference type="SUPFAM" id="SSF50891">
    <property type="entry name" value="Cyclophilin-like"/>
    <property type="match status" value="1"/>
</dbReference>
<evidence type="ECO:0000259" key="4">
    <source>
        <dbReference type="PROSITE" id="PS50072"/>
    </source>
</evidence>
<keyword evidence="3" id="KW-0472">Membrane</keyword>
<dbReference type="PROSITE" id="PS50072">
    <property type="entry name" value="CSA_PPIASE_2"/>
    <property type="match status" value="1"/>
</dbReference>
<dbReference type="CDD" id="cd00317">
    <property type="entry name" value="cyclophilin"/>
    <property type="match status" value="1"/>
</dbReference>
<evidence type="ECO:0000313" key="5">
    <source>
        <dbReference type="EMBL" id="GID15273.1"/>
    </source>
</evidence>
<protein>
    <recommendedName>
        <fullName evidence="4">PPIase cyclophilin-type domain-containing protein</fullName>
    </recommendedName>
</protein>
<evidence type="ECO:0000256" key="3">
    <source>
        <dbReference type="SAM" id="Phobius"/>
    </source>
</evidence>
<dbReference type="InterPro" id="IPR029000">
    <property type="entry name" value="Cyclophilin-like_dom_sf"/>
</dbReference>
<dbReference type="Pfam" id="PF00160">
    <property type="entry name" value="Pro_isomerase"/>
    <property type="match status" value="1"/>
</dbReference>
<reference evidence="5" key="1">
    <citation type="submission" date="2021-01" db="EMBL/GenBank/DDBJ databases">
        <title>Whole genome shotgun sequence of Actinocatenispora rupis NBRC 107355.</title>
        <authorList>
            <person name="Komaki H."/>
            <person name="Tamura T."/>
        </authorList>
    </citation>
    <scope>NUCLEOTIDE SEQUENCE</scope>
    <source>
        <strain evidence="5">NBRC 107355</strain>
    </source>
</reference>
<feature type="compositionally biased region" description="Low complexity" evidence="2">
    <location>
        <begin position="90"/>
        <end position="109"/>
    </location>
</feature>
<evidence type="ECO:0000313" key="6">
    <source>
        <dbReference type="Proteomes" id="UP000612808"/>
    </source>
</evidence>
<comment type="function">
    <text evidence="1">PPIases accelerate the folding of proteins. It catalyzes the cis-trans isomerization of proline imidic peptide bonds in oligopeptides.</text>
</comment>
<dbReference type="PANTHER" id="PTHR45625:SF3">
    <property type="entry name" value="PEPTIDYL-PROLYL CIS-TRANS ISOMERASE B-RELATED"/>
    <property type="match status" value="1"/>
</dbReference>
<feature type="domain" description="PPIase cyclophilin-type" evidence="4">
    <location>
        <begin position="143"/>
        <end position="290"/>
    </location>
</feature>
<accession>A0A8J3JHX2</accession>
<keyword evidence="3" id="KW-0812">Transmembrane</keyword>
<dbReference type="Gene3D" id="2.40.100.10">
    <property type="entry name" value="Cyclophilin-like"/>
    <property type="match status" value="1"/>
</dbReference>
<dbReference type="GO" id="GO:0003755">
    <property type="term" value="F:peptidyl-prolyl cis-trans isomerase activity"/>
    <property type="evidence" value="ECO:0007669"/>
    <property type="project" value="InterPro"/>
</dbReference>